<evidence type="ECO:0000256" key="6">
    <source>
        <dbReference type="SAM" id="MobiDB-lite"/>
    </source>
</evidence>
<dbReference type="PANTHER" id="PTHR12751:SF5">
    <property type="entry name" value="PHOSPHATASE AND ACTIN REGULATOR 2"/>
    <property type="match status" value="1"/>
</dbReference>
<dbReference type="Pfam" id="PF02755">
    <property type="entry name" value="RPEL"/>
    <property type="match status" value="4"/>
</dbReference>
<organism evidence="7 8">
    <name type="scientific">Parambassis ranga</name>
    <name type="common">Indian glassy fish</name>
    <dbReference type="NCBI Taxonomy" id="210632"/>
    <lineage>
        <taxon>Eukaryota</taxon>
        <taxon>Metazoa</taxon>
        <taxon>Chordata</taxon>
        <taxon>Craniata</taxon>
        <taxon>Vertebrata</taxon>
        <taxon>Euteleostomi</taxon>
        <taxon>Actinopterygii</taxon>
        <taxon>Neopterygii</taxon>
        <taxon>Teleostei</taxon>
        <taxon>Neoteleostei</taxon>
        <taxon>Acanthomorphata</taxon>
        <taxon>Ovalentaria</taxon>
        <taxon>Ambassidae</taxon>
        <taxon>Parambassis</taxon>
    </lineage>
</organism>
<feature type="compositionally biased region" description="Acidic residues" evidence="6">
    <location>
        <begin position="368"/>
        <end position="379"/>
    </location>
</feature>
<feature type="repeat" description="RPEL" evidence="4">
    <location>
        <begin position="468"/>
        <end position="493"/>
    </location>
</feature>
<evidence type="ECO:0000256" key="1">
    <source>
        <dbReference type="ARBA" id="ARBA00009795"/>
    </source>
</evidence>
<feature type="region of interest" description="Disordered" evidence="6">
    <location>
        <begin position="96"/>
        <end position="384"/>
    </location>
</feature>
<feature type="region of interest" description="Disordered" evidence="6">
    <location>
        <begin position="1"/>
        <end position="22"/>
    </location>
</feature>
<keyword evidence="3 5" id="KW-0009">Actin-binding</keyword>
<keyword evidence="2 5" id="KW-0677">Repeat</keyword>
<evidence type="ECO:0000256" key="4">
    <source>
        <dbReference type="PROSITE-ProRule" id="PRU00401"/>
    </source>
</evidence>
<dbReference type="Proteomes" id="UP000515145">
    <property type="component" value="Chromosome 15"/>
</dbReference>
<feature type="repeat" description="RPEL" evidence="4">
    <location>
        <begin position="392"/>
        <end position="417"/>
    </location>
</feature>
<feature type="repeat" description="RPEL" evidence="4">
    <location>
        <begin position="430"/>
        <end position="455"/>
    </location>
</feature>
<accession>A0A6P7JSH8</accession>
<gene>
    <name evidence="8" type="primary">phactr2</name>
</gene>
<evidence type="ECO:0000256" key="3">
    <source>
        <dbReference type="ARBA" id="ARBA00023203"/>
    </source>
</evidence>
<dbReference type="InterPro" id="IPR004018">
    <property type="entry name" value="RPEL_repeat"/>
</dbReference>
<protein>
    <recommendedName>
        <fullName evidence="5">Phosphatase and actin regulator</fullName>
    </recommendedName>
</protein>
<comment type="subunit">
    <text evidence="5">Binds PPP1CA and actin.</text>
</comment>
<dbReference type="GO" id="GO:0004864">
    <property type="term" value="F:protein phosphatase inhibitor activity"/>
    <property type="evidence" value="ECO:0007669"/>
    <property type="project" value="UniProtKB-UniRule"/>
</dbReference>
<dbReference type="CTD" id="9749"/>
<feature type="compositionally biased region" description="Low complexity" evidence="6">
    <location>
        <begin position="160"/>
        <end position="173"/>
    </location>
</feature>
<feature type="compositionally biased region" description="Basic and acidic residues" evidence="6">
    <location>
        <begin position="296"/>
        <end position="313"/>
    </location>
</feature>
<feature type="compositionally biased region" description="Polar residues" evidence="6">
    <location>
        <begin position="267"/>
        <end position="287"/>
    </location>
</feature>
<evidence type="ECO:0000256" key="5">
    <source>
        <dbReference type="RuleBase" id="RU301113"/>
    </source>
</evidence>
<dbReference type="GO" id="GO:0003779">
    <property type="term" value="F:actin binding"/>
    <property type="evidence" value="ECO:0007669"/>
    <property type="project" value="UniProtKB-KW"/>
</dbReference>
<dbReference type="Gene3D" id="6.10.140.1750">
    <property type="match status" value="1"/>
</dbReference>
<sequence>MGQTAVSAVSQSASVDGLEKSSSLASCDVVVDSTSNTQNAPASRQQRGKLSSLGKLFKPWKWRKKKTSDRFQDLTTVLERKISTRQTREELIRKGVLIPDQDETVSSGNLNGHATSSLSSEEVKVDIESSETSLKEQATAPGSTDDKTAKSSHPKKTGCTTKANPTSTTTPRSRTSKESSAAAETNGTDTRINRKSDTPTSSSLPQKASTETPSQSGELKPSLLSSDTKPLSSKASGNETEGTQAASQPGSESKSAPNAPGEDTPEATVQSPHINTATEDTSFTNGEMGSGSQGEKQGRTEGKGEDRRKKGETEGVVENSPRTTEGQSEKPQGLSVKTEQAEVTVIPDRPRDSQTSDSDSDGPILYRDEDEEEEEDDEYSNSSLAIKIRRRDTLNIKLGNRPSKKELEEKNILPRSSETERHELRQQIGSKLVRRLSQRPTTEELEQRNILKQKNEAEEQEAKQEIKRRLSRKLSVRPTVAELIARRILRFNEYVEVTDAKDYDRRADKPWTRLTPADKAAIRKELNEFKSREMEVHEDSKQFTRFHRP</sequence>
<feature type="region of interest" description="Disordered" evidence="6">
    <location>
        <begin position="401"/>
        <end position="425"/>
    </location>
</feature>
<reference evidence="8" key="1">
    <citation type="submission" date="2025-08" db="UniProtKB">
        <authorList>
            <consortium name="RefSeq"/>
        </authorList>
    </citation>
    <scope>IDENTIFICATION</scope>
</reference>
<feature type="compositionally biased region" description="Polar residues" evidence="6">
    <location>
        <begin position="104"/>
        <end position="120"/>
    </location>
</feature>
<comment type="similarity">
    <text evidence="1 5">Belongs to the phosphatase and actin regulator family.</text>
</comment>
<dbReference type="PROSITE" id="PS51073">
    <property type="entry name" value="RPEL"/>
    <property type="match status" value="4"/>
</dbReference>
<feature type="compositionally biased region" description="Polar residues" evidence="6">
    <location>
        <begin position="198"/>
        <end position="256"/>
    </location>
</feature>
<dbReference type="GO" id="GO:0030036">
    <property type="term" value="P:actin cytoskeleton organization"/>
    <property type="evidence" value="ECO:0007669"/>
    <property type="project" value="TreeGrafter"/>
</dbReference>
<dbReference type="Gene3D" id="6.10.140.2130">
    <property type="match status" value="1"/>
</dbReference>
<name>A0A6P7JSH8_9TELE</name>
<feature type="compositionally biased region" description="Polar residues" evidence="6">
    <location>
        <begin position="130"/>
        <end position="142"/>
    </location>
</feature>
<proteinExistence type="inferred from homology"/>
<feature type="compositionally biased region" description="Basic and acidic residues" evidence="6">
    <location>
        <begin position="403"/>
        <end position="425"/>
    </location>
</feature>
<dbReference type="AlphaFoldDB" id="A0A6P7JSH8"/>
<evidence type="ECO:0000256" key="2">
    <source>
        <dbReference type="ARBA" id="ARBA00022737"/>
    </source>
</evidence>
<feature type="repeat" description="RPEL" evidence="4">
    <location>
        <begin position="76"/>
        <end position="101"/>
    </location>
</feature>
<dbReference type="RefSeq" id="XP_028278421.1">
    <property type="nucleotide sequence ID" value="XM_028422620.1"/>
</dbReference>
<dbReference type="SMART" id="SM00707">
    <property type="entry name" value="RPEL"/>
    <property type="match status" value="4"/>
</dbReference>
<dbReference type="GeneID" id="114446822"/>
<dbReference type="PANTHER" id="PTHR12751">
    <property type="entry name" value="PHOSPHATASE AND ACTIN REGULATOR PHACTR"/>
    <property type="match status" value="1"/>
</dbReference>
<feature type="compositionally biased region" description="Polar residues" evidence="6">
    <location>
        <begin position="320"/>
        <end position="338"/>
    </location>
</feature>
<keyword evidence="7" id="KW-1185">Reference proteome</keyword>
<evidence type="ECO:0000313" key="8">
    <source>
        <dbReference type="RefSeq" id="XP_028278421.1"/>
    </source>
</evidence>
<feature type="compositionally biased region" description="Low complexity" evidence="6">
    <location>
        <begin position="1"/>
        <end position="15"/>
    </location>
</feature>
<evidence type="ECO:0000313" key="7">
    <source>
        <dbReference type="Proteomes" id="UP000515145"/>
    </source>
</evidence>